<evidence type="ECO:0000259" key="1">
    <source>
        <dbReference type="Pfam" id="PF01464"/>
    </source>
</evidence>
<keyword evidence="3" id="KW-1185">Reference proteome</keyword>
<organism evidence="2 3">
    <name type="scientific">Marinomonas pollencensis</name>
    <dbReference type="NCBI Taxonomy" id="491954"/>
    <lineage>
        <taxon>Bacteria</taxon>
        <taxon>Pseudomonadati</taxon>
        <taxon>Pseudomonadota</taxon>
        <taxon>Gammaproteobacteria</taxon>
        <taxon>Oceanospirillales</taxon>
        <taxon>Oceanospirillaceae</taxon>
        <taxon>Marinomonas</taxon>
    </lineage>
</organism>
<comment type="caution">
    <text evidence="2">The sequence shown here is derived from an EMBL/GenBank/DDBJ whole genome shotgun (WGS) entry which is preliminary data.</text>
</comment>
<dbReference type="Gene3D" id="1.10.530.10">
    <property type="match status" value="1"/>
</dbReference>
<dbReference type="AlphaFoldDB" id="A0A3E0DR76"/>
<dbReference type="EMBL" id="QUNG01000002">
    <property type="protein sequence ID" value="REG85618.1"/>
    <property type="molecule type" value="Genomic_DNA"/>
</dbReference>
<evidence type="ECO:0000313" key="2">
    <source>
        <dbReference type="EMBL" id="REG85618.1"/>
    </source>
</evidence>
<proteinExistence type="predicted"/>
<gene>
    <name evidence="2" type="ORF">DFP81_102151</name>
</gene>
<dbReference type="SUPFAM" id="SSF53955">
    <property type="entry name" value="Lysozyme-like"/>
    <property type="match status" value="1"/>
</dbReference>
<dbReference type="CDD" id="cd13400">
    <property type="entry name" value="LT_IagB-like"/>
    <property type="match status" value="1"/>
</dbReference>
<sequence>MKTIKTKIIVLMIVMSTNTLVYAFPGYQWEKAAQNVGIDPVILYAVALAESASHRGLNMTSPWPYAIRNGSNATYAKSRNEAEQVLNKALQEGEKYQLDIGLMQINLRWHEHRVNSPDELLDPITNLDIGSRILAEAIQSSPNDLELGIGRYHSWNEERARWYGQRVLSIYRNILHELEVRQ</sequence>
<accession>A0A3E0DR76</accession>
<dbReference type="RefSeq" id="WP_115896407.1">
    <property type="nucleotide sequence ID" value="NZ_QUNG01000002.1"/>
</dbReference>
<dbReference type="Proteomes" id="UP000256542">
    <property type="component" value="Unassembled WGS sequence"/>
</dbReference>
<dbReference type="OrthoDB" id="5945995at2"/>
<dbReference type="InterPro" id="IPR008258">
    <property type="entry name" value="Transglycosylase_SLT_dom_1"/>
</dbReference>
<reference evidence="2 3" key="1">
    <citation type="submission" date="2018-08" db="EMBL/GenBank/DDBJ databases">
        <title>Genomic Encyclopedia of Type Strains, Phase III (KMG-III): the genomes of soil and plant-associated and newly described type strains.</title>
        <authorList>
            <person name="Whitman W."/>
        </authorList>
    </citation>
    <scope>NUCLEOTIDE SEQUENCE [LARGE SCALE GENOMIC DNA]</scope>
    <source>
        <strain evidence="2 3">CECT 7375</strain>
    </source>
</reference>
<feature type="domain" description="Transglycosylase SLT" evidence="1">
    <location>
        <begin position="29"/>
        <end position="164"/>
    </location>
</feature>
<evidence type="ECO:0000313" key="3">
    <source>
        <dbReference type="Proteomes" id="UP000256542"/>
    </source>
</evidence>
<name>A0A3E0DR76_9GAMM</name>
<dbReference type="InterPro" id="IPR023346">
    <property type="entry name" value="Lysozyme-like_dom_sf"/>
</dbReference>
<protein>
    <submittedName>
        <fullName evidence="2">Transglycosylase-like protein with SLT domain</fullName>
    </submittedName>
</protein>
<dbReference type="Pfam" id="PF01464">
    <property type="entry name" value="SLT"/>
    <property type="match status" value="1"/>
</dbReference>